<protein>
    <submittedName>
        <fullName evidence="2">Uncharacterized protein</fullName>
    </submittedName>
</protein>
<name>A0A6M3KWI3_9ZZZZ</name>
<dbReference type="AlphaFoldDB" id="A0A6M3KWI3"/>
<feature type="region of interest" description="Disordered" evidence="1">
    <location>
        <begin position="69"/>
        <end position="119"/>
    </location>
</feature>
<feature type="compositionally biased region" description="Acidic residues" evidence="1">
    <location>
        <begin position="100"/>
        <end position="119"/>
    </location>
</feature>
<evidence type="ECO:0000313" key="2">
    <source>
        <dbReference type="EMBL" id="QJA86486.1"/>
    </source>
</evidence>
<sequence length="304" mass="33648">MAKKIDIEDLKAVAGELNELMDLDPAIKLTQGKDDLEKDVIKAGKLLEPGDELSKKATACLTALGFEVPGGTEEEEEEEVEEKKAALKRKPKGKAKAKEVEEEEEEEVIEEEAEEEVIEGDEFDDMDRAALKKYIATNSLDVKVFKGDTDDAIRDKIREVADVEVEEEEENTGDEFDEMDRSALKKYIASNSLDVKVFKGDSDDAIRDKIRATTPKASKKGGSPKRGGKAKNATPEKTRAEVFNDLMKEGGGTRDELIAGMHKNYKGGESSEAEAQFQVGLFLRLLDTMGYVKTDKDGKYSLKK</sequence>
<organism evidence="2">
    <name type="scientific">viral metagenome</name>
    <dbReference type="NCBI Taxonomy" id="1070528"/>
    <lineage>
        <taxon>unclassified sequences</taxon>
        <taxon>metagenomes</taxon>
        <taxon>organismal metagenomes</taxon>
    </lineage>
</organism>
<dbReference type="EMBL" id="MT142638">
    <property type="protein sequence ID" value="QJA86486.1"/>
    <property type="molecule type" value="Genomic_DNA"/>
</dbReference>
<feature type="compositionally biased region" description="Basic residues" evidence="1">
    <location>
        <begin position="217"/>
        <end position="229"/>
    </location>
</feature>
<proteinExistence type="predicted"/>
<evidence type="ECO:0000256" key="1">
    <source>
        <dbReference type="SAM" id="MobiDB-lite"/>
    </source>
</evidence>
<gene>
    <name evidence="2" type="ORF">MM415B02064_0003</name>
</gene>
<accession>A0A6M3KWI3</accession>
<feature type="region of interest" description="Disordered" evidence="1">
    <location>
        <begin position="209"/>
        <end position="242"/>
    </location>
</feature>
<reference evidence="2" key="1">
    <citation type="submission" date="2020-03" db="EMBL/GenBank/DDBJ databases">
        <title>The deep terrestrial virosphere.</title>
        <authorList>
            <person name="Holmfeldt K."/>
            <person name="Nilsson E."/>
            <person name="Simone D."/>
            <person name="Lopez-Fernandez M."/>
            <person name="Wu X."/>
            <person name="de Brujin I."/>
            <person name="Lundin D."/>
            <person name="Andersson A."/>
            <person name="Bertilsson S."/>
            <person name="Dopson M."/>
        </authorList>
    </citation>
    <scope>NUCLEOTIDE SEQUENCE</scope>
    <source>
        <strain evidence="2">MM415B02064</strain>
    </source>
</reference>
<feature type="compositionally biased region" description="Basic residues" evidence="1">
    <location>
        <begin position="86"/>
        <end position="95"/>
    </location>
</feature>